<evidence type="ECO:0000313" key="4">
    <source>
        <dbReference type="Proteomes" id="UP000767238"/>
    </source>
</evidence>
<dbReference type="Pfam" id="PF20493">
    <property type="entry name" value="WD-like_fungi"/>
    <property type="match status" value="1"/>
</dbReference>
<sequence length="258" mass="27807">MASKICSLLLGLTMLGRQFQASAMPLNSSTATSPLYDSGPDNYGVYIWISNVTSTVFGQDATNFDYHLAGESAPGVEAVHSFAAAFNANNDDEAILTTFLNATMAGTMTAEQAANRTWLCQELGGDMASTTQSCDGVDLTEPTALEKRGRGRFGWIASGAHISSKFAMEILQRSLESRIYDSFSHSPRSWCNAVNGVTACLSWSAVENWQHNYAVTLMSDALSYVDFDRFSAQANRAINGRKRGAADVCLSNRADGCT</sequence>
<organism evidence="3 4">
    <name type="scientific">Aureobasidium melanogenum</name>
    <name type="common">Aureobasidium pullulans var. melanogenum</name>
    <dbReference type="NCBI Taxonomy" id="46634"/>
    <lineage>
        <taxon>Eukaryota</taxon>
        <taxon>Fungi</taxon>
        <taxon>Dikarya</taxon>
        <taxon>Ascomycota</taxon>
        <taxon>Pezizomycotina</taxon>
        <taxon>Dothideomycetes</taxon>
        <taxon>Dothideomycetidae</taxon>
        <taxon>Dothideales</taxon>
        <taxon>Saccotheciaceae</taxon>
        <taxon>Aureobasidium</taxon>
    </lineage>
</organism>
<comment type="caution">
    <text evidence="3">The sequence shown here is derived from an EMBL/GenBank/DDBJ whole genome shotgun (WGS) entry which is preliminary data.</text>
</comment>
<evidence type="ECO:0000256" key="1">
    <source>
        <dbReference type="SAM" id="SignalP"/>
    </source>
</evidence>
<reference evidence="3" key="1">
    <citation type="journal article" date="2021" name="J Fungi (Basel)">
        <title>Virulence traits and population genomics of the black yeast Aureobasidium melanogenum.</title>
        <authorList>
            <person name="Cernosa A."/>
            <person name="Sun X."/>
            <person name="Gostincar C."/>
            <person name="Fang C."/>
            <person name="Gunde-Cimerman N."/>
            <person name="Song Z."/>
        </authorList>
    </citation>
    <scope>NUCLEOTIDE SEQUENCE</scope>
    <source>
        <strain evidence="3">EXF-8016</strain>
    </source>
</reference>
<dbReference type="EMBL" id="JAHFYH010000030">
    <property type="protein sequence ID" value="KAH0221922.1"/>
    <property type="molecule type" value="Genomic_DNA"/>
</dbReference>
<feature type="chain" id="PRO_5040442784" description="WD-like domain-containing protein" evidence="1">
    <location>
        <begin position="24"/>
        <end position="258"/>
    </location>
</feature>
<feature type="non-terminal residue" evidence="3">
    <location>
        <position position="258"/>
    </location>
</feature>
<dbReference type="OrthoDB" id="3853793at2759"/>
<accession>A0A9P8GI80</accession>
<proteinExistence type="predicted"/>
<dbReference type="AlphaFoldDB" id="A0A9P8GI80"/>
<dbReference type="InterPro" id="IPR046925">
    <property type="entry name" value="WD-like_fungi"/>
</dbReference>
<feature type="domain" description="WD-like" evidence="2">
    <location>
        <begin position="158"/>
        <end position="257"/>
    </location>
</feature>
<dbReference type="Proteomes" id="UP000767238">
    <property type="component" value="Unassembled WGS sequence"/>
</dbReference>
<gene>
    <name evidence="3" type="ORF">KCV03_g4824</name>
</gene>
<name>A0A9P8GI80_AURME</name>
<feature type="signal peptide" evidence="1">
    <location>
        <begin position="1"/>
        <end position="23"/>
    </location>
</feature>
<keyword evidence="1" id="KW-0732">Signal</keyword>
<reference evidence="3" key="2">
    <citation type="submission" date="2021-08" db="EMBL/GenBank/DDBJ databases">
        <authorList>
            <person name="Gostincar C."/>
            <person name="Sun X."/>
            <person name="Song Z."/>
            <person name="Gunde-Cimerman N."/>
        </authorList>
    </citation>
    <scope>NUCLEOTIDE SEQUENCE</scope>
    <source>
        <strain evidence="3">EXF-8016</strain>
    </source>
</reference>
<evidence type="ECO:0000313" key="3">
    <source>
        <dbReference type="EMBL" id="KAH0221922.1"/>
    </source>
</evidence>
<evidence type="ECO:0000259" key="2">
    <source>
        <dbReference type="Pfam" id="PF20493"/>
    </source>
</evidence>
<protein>
    <recommendedName>
        <fullName evidence="2">WD-like domain-containing protein</fullName>
    </recommendedName>
</protein>